<dbReference type="GO" id="GO:0009279">
    <property type="term" value="C:cell outer membrane"/>
    <property type="evidence" value="ECO:0007669"/>
    <property type="project" value="UniProtKB-SubCell"/>
</dbReference>
<dbReference type="InterPro" id="IPR033985">
    <property type="entry name" value="SusD-like_N"/>
</dbReference>
<dbReference type="PROSITE" id="PS51257">
    <property type="entry name" value="PROKAR_LIPOPROTEIN"/>
    <property type="match status" value="1"/>
</dbReference>
<dbReference type="EMBL" id="JASJOS010000026">
    <property type="protein sequence ID" value="MDJ1486032.1"/>
    <property type="molecule type" value="Genomic_DNA"/>
</dbReference>
<organism evidence="8 9">
    <name type="scientific">Xanthocytophaga flava</name>
    <dbReference type="NCBI Taxonomy" id="3048013"/>
    <lineage>
        <taxon>Bacteria</taxon>
        <taxon>Pseudomonadati</taxon>
        <taxon>Bacteroidota</taxon>
        <taxon>Cytophagia</taxon>
        <taxon>Cytophagales</taxon>
        <taxon>Rhodocytophagaceae</taxon>
        <taxon>Xanthocytophaga</taxon>
    </lineage>
</organism>
<evidence type="ECO:0000256" key="2">
    <source>
        <dbReference type="ARBA" id="ARBA00006275"/>
    </source>
</evidence>
<dbReference type="AlphaFoldDB" id="A0AAE3UBQ9"/>
<dbReference type="Pfam" id="PF14322">
    <property type="entry name" value="SusD-like_3"/>
    <property type="match status" value="1"/>
</dbReference>
<comment type="subcellular location">
    <subcellularLocation>
        <location evidence="1">Cell outer membrane</location>
    </subcellularLocation>
</comment>
<evidence type="ECO:0000313" key="8">
    <source>
        <dbReference type="EMBL" id="MDJ1486032.1"/>
    </source>
</evidence>
<evidence type="ECO:0000313" key="9">
    <source>
        <dbReference type="Proteomes" id="UP001241110"/>
    </source>
</evidence>
<evidence type="ECO:0000256" key="4">
    <source>
        <dbReference type="ARBA" id="ARBA00023136"/>
    </source>
</evidence>
<feature type="domain" description="RagB/SusD" evidence="6">
    <location>
        <begin position="319"/>
        <end position="449"/>
    </location>
</feature>
<evidence type="ECO:0000256" key="5">
    <source>
        <dbReference type="ARBA" id="ARBA00023237"/>
    </source>
</evidence>
<evidence type="ECO:0000259" key="6">
    <source>
        <dbReference type="Pfam" id="PF07980"/>
    </source>
</evidence>
<dbReference type="Pfam" id="PF07980">
    <property type="entry name" value="SusD_RagB"/>
    <property type="match status" value="1"/>
</dbReference>
<evidence type="ECO:0000256" key="1">
    <source>
        <dbReference type="ARBA" id="ARBA00004442"/>
    </source>
</evidence>
<evidence type="ECO:0000256" key="3">
    <source>
        <dbReference type="ARBA" id="ARBA00022729"/>
    </source>
</evidence>
<feature type="domain" description="SusD-like N-terminal" evidence="7">
    <location>
        <begin position="19"/>
        <end position="228"/>
    </location>
</feature>
<evidence type="ECO:0000259" key="7">
    <source>
        <dbReference type="Pfam" id="PF14322"/>
    </source>
</evidence>
<proteinExistence type="inferred from homology"/>
<dbReference type="InterPro" id="IPR011990">
    <property type="entry name" value="TPR-like_helical_dom_sf"/>
</dbReference>
<name>A0AAE3UBQ9_9BACT</name>
<comment type="caution">
    <text evidence="8">The sequence shown here is derived from an EMBL/GenBank/DDBJ whole genome shotgun (WGS) entry which is preliminary data.</text>
</comment>
<dbReference type="Gene3D" id="1.25.40.390">
    <property type="match status" value="1"/>
</dbReference>
<sequence>MQRYLGFIFTLLLLTGCEDFLSKEPDNRANLDSKEKIAELLVTAYPEANYAAFCEAMSDNAEDNPQGQIQPINADAYFWRDHSTTDQDSPEYYWNACYAAIAASNHALRAIRTAPDSMAMQALKGEALVARAYSHFMLVNLFAQTYDSATASTNPGIPYVTEPETVSFKTYKRASVKEVYNRIERDLLDGLPLINDQAYQTNGGSSSGVPKYHFTKAASHAFASRFYLFKKEYTKVIEHANQVFIQQDIKTLLRPWNSTYRGYSAQELSLNYTKSSEKANLLLCETASNWARSFLGNRYSTGLQRYREIFNTQSMVGMYSYSVLRSSSQAYIINKFREHFVRVGTNANTGFIYTMLPLISAEEVLFNRAEAHAMLFHFNESLADINIWVSTRVTNYDPAVHNVTFNKLYNYYQKNVNQQAIVAGILDFRRVEFLHEGMRWFDVLRHKLPVRHTTADGQILELSSTDPRRIIQLPVQAIASGGLEPNPR</sequence>
<gene>
    <name evidence="8" type="ORF">QNI16_36460</name>
</gene>
<reference evidence="8" key="1">
    <citation type="submission" date="2023-05" db="EMBL/GenBank/DDBJ databases">
        <authorList>
            <person name="Zhang X."/>
        </authorList>
    </citation>
    <scope>NUCLEOTIDE SEQUENCE</scope>
    <source>
        <strain evidence="8">YF14B1</strain>
    </source>
</reference>
<keyword evidence="3" id="KW-0732">Signal</keyword>
<keyword evidence="5" id="KW-0998">Cell outer membrane</keyword>
<dbReference type="SUPFAM" id="SSF48452">
    <property type="entry name" value="TPR-like"/>
    <property type="match status" value="1"/>
</dbReference>
<dbReference type="InterPro" id="IPR012944">
    <property type="entry name" value="SusD_RagB_dom"/>
</dbReference>
<dbReference type="RefSeq" id="WP_313989351.1">
    <property type="nucleotide sequence ID" value="NZ_JASJOS010000026.1"/>
</dbReference>
<dbReference type="Proteomes" id="UP001241110">
    <property type="component" value="Unassembled WGS sequence"/>
</dbReference>
<protein>
    <submittedName>
        <fullName evidence="8">RagB/SusD family nutrient uptake outer membrane protein</fullName>
    </submittedName>
</protein>
<comment type="similarity">
    <text evidence="2">Belongs to the SusD family.</text>
</comment>
<keyword evidence="4" id="KW-0472">Membrane</keyword>
<accession>A0AAE3UBQ9</accession>